<feature type="binding site" evidence="15">
    <location>
        <position position="310"/>
    </location>
    <ligand>
        <name>Mg(2+)</name>
        <dbReference type="ChEBI" id="CHEBI:18420"/>
    </ligand>
</feature>
<dbReference type="PROSITE" id="PS00470">
    <property type="entry name" value="IDH_IMDH"/>
    <property type="match status" value="1"/>
</dbReference>
<dbReference type="PANTHER" id="PTHR43504:SF1">
    <property type="entry name" value="ISOCITRATE DEHYDROGENASE [NADP]"/>
    <property type="match status" value="1"/>
</dbReference>
<feature type="binding site" evidence="14">
    <location>
        <position position="355"/>
    </location>
    <ligand>
        <name>NADP(+)</name>
        <dbReference type="ChEBI" id="CHEBI:58349"/>
    </ligand>
</feature>
<name>A0A7C5Q931_AQUAO</name>
<feature type="binding site" evidence="13">
    <location>
        <position position="160"/>
    </location>
    <ligand>
        <name>D-threo-isocitrate</name>
        <dbReference type="ChEBI" id="CHEBI:15562"/>
    </ligand>
</feature>
<evidence type="ECO:0000256" key="17">
    <source>
        <dbReference type="PIRSR" id="PIRSR604439-5"/>
    </source>
</evidence>
<evidence type="ECO:0000256" key="10">
    <source>
        <dbReference type="ARBA" id="ARBA00023002"/>
    </source>
</evidence>
<dbReference type="EMBL" id="DRNB01000225">
    <property type="protein sequence ID" value="HHJ64495.1"/>
    <property type="molecule type" value="Genomic_DNA"/>
</dbReference>
<protein>
    <recommendedName>
        <fullName evidence="4">isocitrate dehydrogenase (NADP(+))</fullName>
        <ecNumber evidence="4">1.1.1.42</ecNumber>
    </recommendedName>
</protein>
<comment type="cofactor">
    <cofactor evidence="1">
        <name>Mn(2+)</name>
        <dbReference type="ChEBI" id="CHEBI:29035"/>
    </cofactor>
</comment>
<feature type="domain" description="Isopropylmalate dehydrogenase-like" evidence="18">
    <location>
        <begin position="38"/>
        <end position="419"/>
    </location>
</feature>
<evidence type="ECO:0000256" key="6">
    <source>
        <dbReference type="ARBA" id="ARBA00022532"/>
    </source>
</evidence>
<keyword evidence="11 15" id="KW-0464">Manganese</keyword>
<dbReference type="GO" id="GO:0006099">
    <property type="term" value="P:tricarboxylic acid cycle"/>
    <property type="evidence" value="ECO:0007669"/>
    <property type="project" value="UniProtKB-KW"/>
</dbReference>
<evidence type="ECO:0000256" key="4">
    <source>
        <dbReference type="ARBA" id="ARBA00013013"/>
    </source>
</evidence>
<reference evidence="19" key="1">
    <citation type="journal article" date="2020" name="mSystems">
        <title>Genome- and Community-Level Interaction Insights into Carbon Utilization and Element Cycling Functions of Hydrothermarchaeota in Hydrothermal Sediment.</title>
        <authorList>
            <person name="Zhou Z."/>
            <person name="Liu Y."/>
            <person name="Xu W."/>
            <person name="Pan J."/>
            <person name="Luo Z.H."/>
            <person name="Li M."/>
        </authorList>
    </citation>
    <scope>NUCLEOTIDE SEQUENCE [LARGE SCALE GENOMIC DNA]</scope>
    <source>
        <strain evidence="19">HyVt-501</strain>
    </source>
</reference>
<dbReference type="GO" id="GO:0051287">
    <property type="term" value="F:NAD binding"/>
    <property type="evidence" value="ECO:0007669"/>
    <property type="project" value="InterPro"/>
</dbReference>
<evidence type="ECO:0000259" key="18">
    <source>
        <dbReference type="SMART" id="SM01329"/>
    </source>
</evidence>
<evidence type="ECO:0000256" key="13">
    <source>
        <dbReference type="PIRSR" id="PIRSR604439-1"/>
    </source>
</evidence>
<dbReference type="GO" id="GO:0004450">
    <property type="term" value="F:isocitrate dehydrogenase (NADP+) activity"/>
    <property type="evidence" value="ECO:0007669"/>
    <property type="project" value="UniProtKB-EC"/>
</dbReference>
<accession>A0A7C5Q931</accession>
<keyword evidence="10" id="KW-0560">Oxidoreductase</keyword>
<dbReference type="InterPro" id="IPR024084">
    <property type="entry name" value="IsoPropMal-DH-like_dom"/>
</dbReference>
<evidence type="ECO:0000256" key="7">
    <source>
        <dbReference type="ARBA" id="ARBA00022723"/>
    </source>
</evidence>
<evidence type="ECO:0000256" key="1">
    <source>
        <dbReference type="ARBA" id="ARBA00001936"/>
    </source>
</evidence>
<sequence length="423" mass="46746">MQKPENVYVWENGVREPSGGEFIELREDRTLRVPDRPIIPFIEGDGIGPEITPAMILVVNSAVEKAYGESRKILWVELLAGDKAEEKTGERLPQETLDFLRKAVVGIKGPLGTPVGKGVRSINSALRRAFDFYSAVRPVYWMGQPTPIPQPERVDVVVFRENTDDVYVGAEFFPGTGEALRVREFLLKEMGAKEEGFPEDVGITVKPMSEFKTKRHVRKALRYALETGRRNVAVIGKGNIMKATEGAFINWAFEVAQEEEFRDRVVTDPEAEPSEGQVKLTKVITDQMLMQLVLRPDAWDVVIAQNLNGDYVSDLAAALIGGPGFVPSGNIGDGYALFESTHGTAWDIAGKGIANPLSITLSGAMMLEYLGWKEAAQKIYTAVRKTFEDRVGTPDVASGFERMGVSAKAVSTYEYAQEIVNRI</sequence>
<proteinExistence type="inferred from homology"/>
<dbReference type="SMART" id="SM01329">
    <property type="entry name" value="Iso_dh"/>
    <property type="match status" value="1"/>
</dbReference>
<feature type="site" description="Critical for catalysis" evidence="16">
    <location>
        <position position="167"/>
    </location>
</feature>
<dbReference type="PANTHER" id="PTHR43504">
    <property type="entry name" value="ISOCITRATE DEHYDROGENASE [NADP]"/>
    <property type="match status" value="1"/>
</dbReference>
<feature type="binding site" evidence="13">
    <location>
        <position position="127"/>
    </location>
    <ligand>
        <name>D-threo-isocitrate</name>
        <dbReference type="ChEBI" id="CHEBI:15562"/>
    </ligand>
</feature>
<gene>
    <name evidence="19" type="ORF">ENJ61_06265</name>
</gene>
<comment type="caution">
    <text evidence="19">The sequence shown here is derived from an EMBL/GenBank/DDBJ whole genome shotgun (WGS) entry which is preliminary data.</text>
</comment>
<comment type="similarity">
    <text evidence="2">Belongs to the isocitrate and isopropylmalate dehydrogenases family.</text>
</comment>
<evidence type="ECO:0000256" key="11">
    <source>
        <dbReference type="ARBA" id="ARBA00023211"/>
    </source>
</evidence>
<comment type="cofactor">
    <cofactor evidence="15">
        <name>Mg(2+)</name>
        <dbReference type="ChEBI" id="CHEBI:18420"/>
    </cofactor>
    <cofactor evidence="15">
        <name>Mn(2+)</name>
        <dbReference type="ChEBI" id="CHEBI:29035"/>
    </cofactor>
    <text evidence="15">Binds 1 Mg(2+) or Mn(2+) ion per subunit.</text>
</comment>
<feature type="site" description="Critical for catalysis" evidence="16">
    <location>
        <position position="237"/>
    </location>
</feature>
<dbReference type="EC" id="1.1.1.42" evidence="4"/>
<evidence type="ECO:0000256" key="15">
    <source>
        <dbReference type="PIRSR" id="PIRSR604439-3"/>
    </source>
</evidence>
<feature type="binding site" evidence="13">
    <location>
        <position position="137"/>
    </location>
    <ligand>
        <name>D-threo-isocitrate</name>
        <dbReference type="ChEBI" id="CHEBI:15562"/>
    </ligand>
</feature>
<feature type="modified residue" description="Phosphoserine" evidence="17">
    <location>
        <position position="121"/>
    </location>
</feature>
<evidence type="ECO:0000256" key="9">
    <source>
        <dbReference type="ARBA" id="ARBA00022857"/>
    </source>
</evidence>
<feature type="modified residue" description="N6-succinyllysine" evidence="17">
    <location>
        <position position="108"/>
    </location>
</feature>
<feature type="binding site" evidence="13">
    <location>
        <position position="123"/>
    </location>
    <ligand>
        <name>D-threo-isocitrate</name>
        <dbReference type="ChEBI" id="CHEBI:15562"/>
    </ligand>
</feature>
<evidence type="ECO:0000256" key="3">
    <source>
        <dbReference type="ARBA" id="ARBA00011738"/>
    </source>
</evidence>
<evidence type="ECO:0000256" key="12">
    <source>
        <dbReference type="ARBA" id="ARBA00023554"/>
    </source>
</evidence>
<dbReference type="Gene3D" id="3.40.718.10">
    <property type="entry name" value="Isopropylmalate Dehydrogenase"/>
    <property type="match status" value="1"/>
</dbReference>
<evidence type="ECO:0000313" key="19">
    <source>
        <dbReference type="EMBL" id="HHJ64495.1"/>
    </source>
</evidence>
<feature type="binding site" evidence="13">
    <location>
        <position position="121"/>
    </location>
    <ligand>
        <name>D-threo-isocitrate</name>
        <dbReference type="ChEBI" id="CHEBI:15562"/>
    </ligand>
</feature>
<dbReference type="Pfam" id="PF00180">
    <property type="entry name" value="Iso_dh"/>
    <property type="match status" value="1"/>
</dbReference>
<keyword evidence="5" id="KW-0329">Glyoxylate bypass</keyword>
<organism evidence="19">
    <name type="scientific">Aquifex aeolicus</name>
    <dbReference type="NCBI Taxonomy" id="63363"/>
    <lineage>
        <taxon>Bacteria</taxon>
        <taxon>Pseudomonadati</taxon>
        <taxon>Aquificota</taxon>
        <taxon>Aquificia</taxon>
        <taxon>Aquificales</taxon>
        <taxon>Aquificaceae</taxon>
        <taxon>Aquifex</taxon>
    </lineage>
</organism>
<dbReference type="InterPro" id="IPR004439">
    <property type="entry name" value="Isocitrate_DH_NADP_dimer_prok"/>
</dbReference>
<evidence type="ECO:0000256" key="14">
    <source>
        <dbReference type="PIRSR" id="PIRSR604439-2"/>
    </source>
</evidence>
<dbReference type="InterPro" id="IPR019818">
    <property type="entry name" value="IsoCit/isopropylmalate_DH_CS"/>
</dbReference>
<dbReference type="SUPFAM" id="SSF53659">
    <property type="entry name" value="Isocitrate/Isopropylmalate dehydrogenase-like"/>
    <property type="match status" value="1"/>
</dbReference>
<keyword evidence="7" id="KW-0479">Metal-binding</keyword>
<comment type="subunit">
    <text evidence="3">Homodimer.</text>
</comment>
<keyword evidence="8 15" id="KW-0460">Magnesium</keyword>
<dbReference type="GO" id="GO:0006097">
    <property type="term" value="P:glyoxylate cycle"/>
    <property type="evidence" value="ECO:0007669"/>
    <property type="project" value="UniProtKB-KW"/>
</dbReference>
<dbReference type="GO" id="GO:0000287">
    <property type="term" value="F:magnesium ion binding"/>
    <property type="evidence" value="ECO:0007669"/>
    <property type="project" value="InterPro"/>
</dbReference>
<feature type="binding site" evidence="14">
    <location>
        <position position="402"/>
    </location>
    <ligand>
        <name>NADP(+)</name>
        <dbReference type="ChEBI" id="CHEBI:58349"/>
    </ligand>
</feature>
<evidence type="ECO:0000256" key="8">
    <source>
        <dbReference type="ARBA" id="ARBA00022842"/>
    </source>
</evidence>
<dbReference type="Proteomes" id="UP000885792">
    <property type="component" value="Unassembled WGS sequence"/>
</dbReference>
<comment type="catalytic activity">
    <reaction evidence="12">
        <text>D-threo-isocitrate + NADP(+) = 2-oxoglutarate + CO2 + NADPH</text>
        <dbReference type="Rhea" id="RHEA:19629"/>
        <dbReference type="ChEBI" id="CHEBI:15562"/>
        <dbReference type="ChEBI" id="CHEBI:16526"/>
        <dbReference type="ChEBI" id="CHEBI:16810"/>
        <dbReference type="ChEBI" id="CHEBI:57783"/>
        <dbReference type="ChEBI" id="CHEBI:58349"/>
        <dbReference type="EC" id="1.1.1.42"/>
    </reaction>
</comment>
<keyword evidence="9 14" id="KW-0521">NADP</keyword>
<evidence type="ECO:0000256" key="2">
    <source>
        <dbReference type="ARBA" id="ARBA00007769"/>
    </source>
</evidence>
<evidence type="ECO:0000256" key="5">
    <source>
        <dbReference type="ARBA" id="ARBA00022435"/>
    </source>
</evidence>
<dbReference type="AlphaFoldDB" id="A0A7C5Q931"/>
<evidence type="ECO:0000256" key="16">
    <source>
        <dbReference type="PIRSR" id="PIRSR604439-4"/>
    </source>
</evidence>
<keyword evidence="6" id="KW-0816">Tricarboxylic acid cycle</keyword>